<proteinExistence type="predicted"/>
<dbReference type="PANTHER" id="PTHR43611">
    <property type="entry name" value="ALPHA-D-GLUCOSE 1-PHOSPHATE PHOSPHATASE"/>
    <property type="match status" value="1"/>
</dbReference>
<evidence type="ECO:0000313" key="2">
    <source>
        <dbReference type="Proteomes" id="UP000481861"/>
    </source>
</evidence>
<dbReference type="SUPFAM" id="SSF56784">
    <property type="entry name" value="HAD-like"/>
    <property type="match status" value="1"/>
</dbReference>
<gene>
    <name evidence="1" type="ORF">BDV95DRAFT_611021</name>
</gene>
<reference evidence="1 2" key="1">
    <citation type="submission" date="2020-01" db="EMBL/GenBank/DDBJ databases">
        <authorList>
            <consortium name="DOE Joint Genome Institute"/>
            <person name="Haridas S."/>
            <person name="Albert R."/>
            <person name="Binder M."/>
            <person name="Bloem J."/>
            <person name="Labutti K."/>
            <person name="Salamov A."/>
            <person name="Andreopoulos B."/>
            <person name="Baker S.E."/>
            <person name="Barry K."/>
            <person name="Bills G."/>
            <person name="Bluhm B.H."/>
            <person name="Cannon C."/>
            <person name="Castanera R."/>
            <person name="Culley D.E."/>
            <person name="Daum C."/>
            <person name="Ezra D."/>
            <person name="Gonzalez J.B."/>
            <person name="Henrissat B."/>
            <person name="Kuo A."/>
            <person name="Liang C."/>
            <person name="Lipzen A."/>
            <person name="Lutzoni F."/>
            <person name="Magnuson J."/>
            <person name="Mondo S."/>
            <person name="Nolan M."/>
            <person name="Ohm R."/>
            <person name="Pangilinan J."/>
            <person name="Park H.-J.H."/>
            <person name="Ramirez L."/>
            <person name="Alfaro M."/>
            <person name="Sun H."/>
            <person name="Tritt A."/>
            <person name="Yoshinaga Y."/>
            <person name="Zwiers L.-H.L."/>
            <person name="Turgeon B.G."/>
            <person name="Goodwin S.B."/>
            <person name="Spatafora J.W."/>
            <person name="Crous P.W."/>
            <person name="Grigoriev I.V."/>
        </authorList>
    </citation>
    <scope>NUCLEOTIDE SEQUENCE [LARGE SCALE GENOMIC DNA]</scope>
    <source>
        <strain evidence="1 2">CBS 611.86</strain>
    </source>
</reference>
<organism evidence="1 2">
    <name type="scientific">Massariosphaeria phaeospora</name>
    <dbReference type="NCBI Taxonomy" id="100035"/>
    <lineage>
        <taxon>Eukaryota</taxon>
        <taxon>Fungi</taxon>
        <taxon>Dikarya</taxon>
        <taxon>Ascomycota</taxon>
        <taxon>Pezizomycotina</taxon>
        <taxon>Dothideomycetes</taxon>
        <taxon>Pleosporomycetidae</taxon>
        <taxon>Pleosporales</taxon>
        <taxon>Pleosporales incertae sedis</taxon>
        <taxon>Massariosphaeria</taxon>
    </lineage>
</organism>
<dbReference type="SFLD" id="SFLDS00003">
    <property type="entry name" value="Haloacid_Dehalogenase"/>
    <property type="match status" value="1"/>
</dbReference>
<dbReference type="PANTHER" id="PTHR43611:SF3">
    <property type="entry name" value="FLAVIN MONONUCLEOTIDE HYDROLASE 1, CHLOROPLATIC"/>
    <property type="match status" value="1"/>
</dbReference>
<evidence type="ECO:0000313" key="1">
    <source>
        <dbReference type="EMBL" id="KAF2867149.1"/>
    </source>
</evidence>
<dbReference type="InterPro" id="IPR006439">
    <property type="entry name" value="HAD-SF_hydro_IA"/>
</dbReference>
<dbReference type="Proteomes" id="UP000481861">
    <property type="component" value="Unassembled WGS sequence"/>
</dbReference>
<dbReference type="Gene3D" id="3.40.50.1000">
    <property type="entry name" value="HAD superfamily/HAD-like"/>
    <property type="match status" value="1"/>
</dbReference>
<name>A0A7C8I0A4_9PLEO</name>
<dbReference type="SFLD" id="SFLDG01129">
    <property type="entry name" value="C1.5:_HAD__Beta-PGM__Phosphata"/>
    <property type="match status" value="1"/>
</dbReference>
<dbReference type="SUPFAM" id="SSF48239">
    <property type="entry name" value="Terpenoid cyclases/Protein prenyltransferases"/>
    <property type="match status" value="1"/>
</dbReference>
<dbReference type="NCBIfam" id="TIGR01509">
    <property type="entry name" value="HAD-SF-IA-v3"/>
    <property type="match status" value="1"/>
</dbReference>
<dbReference type="OrthoDB" id="2012566at2759"/>
<dbReference type="GO" id="GO:0016791">
    <property type="term" value="F:phosphatase activity"/>
    <property type="evidence" value="ECO:0007669"/>
    <property type="project" value="UniProtKB-ARBA"/>
</dbReference>
<dbReference type="EMBL" id="JAADJZ010000024">
    <property type="protein sequence ID" value="KAF2867149.1"/>
    <property type="molecule type" value="Genomic_DNA"/>
</dbReference>
<protein>
    <submittedName>
        <fullName evidence="1">HAD-like domain-containing protein</fullName>
    </submittedName>
</protein>
<dbReference type="InterPro" id="IPR023198">
    <property type="entry name" value="PGP-like_dom2"/>
</dbReference>
<dbReference type="InterPro" id="IPR023214">
    <property type="entry name" value="HAD_sf"/>
</dbReference>
<comment type="caution">
    <text evidence="1">The sequence shown here is derived from an EMBL/GenBank/DDBJ whole genome shotgun (WGS) entry which is preliminary data.</text>
</comment>
<dbReference type="InterPro" id="IPR008930">
    <property type="entry name" value="Terpenoid_cyclase/PrenylTrfase"/>
</dbReference>
<dbReference type="Gene3D" id="1.10.150.240">
    <property type="entry name" value="Putative phosphatase, domain 2"/>
    <property type="match status" value="1"/>
</dbReference>
<dbReference type="Pfam" id="PF00702">
    <property type="entry name" value="Hydrolase"/>
    <property type="match status" value="1"/>
</dbReference>
<dbReference type="AlphaFoldDB" id="A0A7C8I0A4"/>
<accession>A0A7C8I0A4</accession>
<dbReference type="InterPro" id="IPR036412">
    <property type="entry name" value="HAD-like_sf"/>
</dbReference>
<keyword evidence="2" id="KW-1185">Reference proteome</keyword>
<sequence length="483" mass="53678">MSSPLLKAVIFDLGDVLFNWSADTKTAISAPTLRKILQSPAWFEYECGRLGRKNCYREVGRQFGVVVDEVAEAFLQARASLKANGALVSLIRGLKKDAVKVYAMSNVAKEDFAVLADKMDWALFDRVFTSGAVGMRKPDKDFFRHVLRETCLAAEEIVFVDDKRVNVEAAESVGIRGIVFDESSVASQHALSSSAVFRGHEYLHRNAKNLDSITDTGVRVPDNFAQLLILDATREHTLVNVTLDFKETWNFFAGQAVLVPGGKFPDDLDTTSMALTVLRPTASASTRSMLDKMAECVRPDGTFLTYFDRERPRTDDVVCANVLACFYHYGRGYQFPRTLQHIHDVLLHRTYIDGTRYYPSADCCLGFFVRLLQSAPDDGHLQARLGPVLRSRVAERVGESGSPLDLAMRVLACDALGIEHGDDCRTLRRLQCQDGGWEPGWMYRYGSTGIKIGNRSVTTALAVKAVAVSDNKGRQEMVRDGHV</sequence>